<dbReference type="EC" id="6.2.1.16" evidence="8"/>
<dbReference type="SUPFAM" id="SSF56801">
    <property type="entry name" value="Acetyl-CoA synthetase-like"/>
    <property type="match status" value="1"/>
</dbReference>
<dbReference type="InterPro" id="IPR005914">
    <property type="entry name" value="Acac_CoA_synth"/>
</dbReference>
<dbReference type="GO" id="GO:0030729">
    <property type="term" value="F:acetoacetate-CoA ligase activity"/>
    <property type="evidence" value="ECO:0007669"/>
    <property type="project" value="UniProtKB-EC"/>
</dbReference>
<reference evidence="8" key="1">
    <citation type="journal article" date="2021" name="PeerJ">
        <title>Extensive microbial diversity within the chicken gut microbiome revealed by metagenomics and culture.</title>
        <authorList>
            <person name="Gilroy R."/>
            <person name="Ravi A."/>
            <person name="Getino M."/>
            <person name="Pursley I."/>
            <person name="Horton D.L."/>
            <person name="Alikhan N.F."/>
            <person name="Baker D."/>
            <person name="Gharbi K."/>
            <person name="Hall N."/>
            <person name="Watson M."/>
            <person name="Adriaenssens E.M."/>
            <person name="Foster-Nyarko E."/>
            <person name="Jarju S."/>
            <person name="Secka A."/>
            <person name="Antonio M."/>
            <person name="Oren A."/>
            <person name="Chaudhuri R.R."/>
            <person name="La Ragione R."/>
            <person name="Hildebrand F."/>
            <person name="Pallen M.J."/>
        </authorList>
    </citation>
    <scope>NUCLEOTIDE SEQUENCE</scope>
    <source>
        <strain evidence="8">ChiGjej5B5-7349</strain>
    </source>
</reference>
<dbReference type="InterPro" id="IPR032387">
    <property type="entry name" value="ACAS_N"/>
</dbReference>
<feature type="domain" description="AMP-binding enzyme C-terminal" evidence="6">
    <location>
        <begin position="553"/>
        <end position="628"/>
    </location>
</feature>
<dbReference type="Gene3D" id="3.40.50.12780">
    <property type="entry name" value="N-terminal domain of ligase-like"/>
    <property type="match status" value="1"/>
</dbReference>
<evidence type="ECO:0000256" key="2">
    <source>
        <dbReference type="ARBA" id="ARBA00022598"/>
    </source>
</evidence>
<comment type="caution">
    <text evidence="8">The sequence shown here is derived from an EMBL/GenBank/DDBJ whole genome shotgun (WGS) entry which is preliminary data.</text>
</comment>
<dbReference type="PANTHER" id="PTHR42921">
    <property type="entry name" value="ACETOACETYL-COA SYNTHETASE"/>
    <property type="match status" value="1"/>
</dbReference>
<evidence type="ECO:0000259" key="6">
    <source>
        <dbReference type="Pfam" id="PF13193"/>
    </source>
</evidence>
<dbReference type="Pfam" id="PF13193">
    <property type="entry name" value="AMP-binding_C"/>
    <property type="match status" value="1"/>
</dbReference>
<keyword evidence="4" id="KW-0067">ATP-binding</keyword>
<gene>
    <name evidence="8" type="ORF">K8V08_00405</name>
</gene>
<keyword evidence="3" id="KW-0547">Nucleotide-binding</keyword>
<dbReference type="PANTHER" id="PTHR42921:SF1">
    <property type="entry name" value="ACETOACETYL-COA SYNTHETASE"/>
    <property type="match status" value="1"/>
</dbReference>
<dbReference type="Proteomes" id="UP000784435">
    <property type="component" value="Unassembled WGS sequence"/>
</dbReference>
<accession>A0A921MBW4</accession>
<dbReference type="InterPro" id="IPR025110">
    <property type="entry name" value="AMP-bd_C"/>
</dbReference>
<evidence type="ECO:0000259" key="7">
    <source>
        <dbReference type="Pfam" id="PF16177"/>
    </source>
</evidence>
<name>A0A921MBW4_9MICO</name>
<dbReference type="NCBIfam" id="NF002937">
    <property type="entry name" value="PRK03584.1"/>
    <property type="match status" value="1"/>
</dbReference>
<organism evidence="8 9">
    <name type="scientific">Brevibacterium senegalense</name>
    <dbReference type="NCBI Taxonomy" id="1033736"/>
    <lineage>
        <taxon>Bacteria</taxon>
        <taxon>Bacillati</taxon>
        <taxon>Actinomycetota</taxon>
        <taxon>Actinomycetes</taxon>
        <taxon>Micrococcales</taxon>
        <taxon>Brevibacteriaceae</taxon>
        <taxon>Brevibacterium</taxon>
    </lineage>
</organism>
<feature type="domain" description="Acetyl-coenzyme A synthetase N-terminal" evidence="7">
    <location>
        <begin position="45"/>
        <end position="99"/>
    </location>
</feature>
<evidence type="ECO:0000313" key="8">
    <source>
        <dbReference type="EMBL" id="HJG78857.1"/>
    </source>
</evidence>
<dbReference type="GO" id="GO:0006629">
    <property type="term" value="P:lipid metabolic process"/>
    <property type="evidence" value="ECO:0007669"/>
    <property type="project" value="InterPro"/>
</dbReference>
<dbReference type="EMBL" id="DYUK01000014">
    <property type="protein sequence ID" value="HJG78857.1"/>
    <property type="molecule type" value="Genomic_DNA"/>
</dbReference>
<dbReference type="Gene3D" id="3.30.300.30">
    <property type="match status" value="1"/>
</dbReference>
<dbReference type="InterPro" id="IPR045851">
    <property type="entry name" value="AMP-bd_C_sf"/>
</dbReference>
<evidence type="ECO:0000256" key="3">
    <source>
        <dbReference type="ARBA" id="ARBA00022741"/>
    </source>
</evidence>
<dbReference type="InterPro" id="IPR042099">
    <property type="entry name" value="ANL_N_sf"/>
</dbReference>
<dbReference type="NCBIfam" id="TIGR01217">
    <property type="entry name" value="ac_ac_CoA_syn"/>
    <property type="match status" value="1"/>
</dbReference>
<dbReference type="InterPro" id="IPR020845">
    <property type="entry name" value="AMP-binding_CS"/>
</dbReference>
<dbReference type="Pfam" id="PF16177">
    <property type="entry name" value="ACAS_N"/>
    <property type="match status" value="1"/>
</dbReference>
<protein>
    <submittedName>
        <fullName evidence="8">Acetoacetate--CoA ligase</fullName>
        <ecNumber evidence="8">6.2.1.16</ecNumber>
    </submittedName>
</protein>
<evidence type="ECO:0000256" key="1">
    <source>
        <dbReference type="ARBA" id="ARBA00006432"/>
    </source>
</evidence>
<dbReference type="PROSITE" id="PS00455">
    <property type="entry name" value="AMP_BINDING"/>
    <property type="match status" value="1"/>
</dbReference>
<comment type="similarity">
    <text evidence="1">Belongs to the ATP-dependent AMP-binding enzyme family.</text>
</comment>
<dbReference type="AlphaFoldDB" id="A0A921MBW4"/>
<dbReference type="GO" id="GO:0005524">
    <property type="term" value="F:ATP binding"/>
    <property type="evidence" value="ECO:0007669"/>
    <property type="project" value="UniProtKB-KW"/>
</dbReference>
<sequence>MTHADDPRPLWLPRPDEVDESPYGAFHRFVEERHGLGLQGPEDHDALWRWSTTRIEEYWQAVWDFFDIASHSPWEHVLEERTMPGARWFTGATLNYAEAALSHGEDDAEALVCLQEDGTREVVTWAQLRHRTASLAAALTDLGVGRGDRVVGCLPAGQHAVIGLLAAASIGAIWAQCAPDLSPPAVLDRFAQLSPRVLIGVDATQHKGVRIDRTDAMDEVRQGLSSALIATILVDPGSARNIAGRPGERPDHPSDRLLAWNDLVAGHTEPVFAPLPFDHPLWVLFSSGTTGTPKGIVHSHGGTVVSILPALSLHLDIRPGDRMFWYSSTNWVMWNASVSSLLTGATVIVYDGSPLHPDPSRLWRIAADERATLMGTSPGHLRASELEGLRPGAQFDLSALRILGSTGSPLPAAVYHWVHDAVGPRVQLHSITGGTDALIAFAGSTPATPVWAGEISARSLGVAMESWDAEGNARIDAVGELVLTQPLPSMPVAFWNDPDGSRLRAAYFEDFPGVWRHGDWVTVTSRGTVLMHGRSDATLNRNGVRLGSAEIYAAVETLDQVADSVIVGLEQEDGGYWMPLFVALSPDAAPGPGLDDLIRSAIRTHASARHVPDEVIPVATIPRTRTGKRVEVPLKRILQGADPATVVSVHALEDPGSLDPFIALARERSME</sequence>
<dbReference type="InterPro" id="IPR000873">
    <property type="entry name" value="AMP-dep_synth/lig_dom"/>
</dbReference>
<proteinExistence type="inferred from homology"/>
<evidence type="ECO:0000259" key="5">
    <source>
        <dbReference type="Pfam" id="PF00501"/>
    </source>
</evidence>
<evidence type="ECO:0000313" key="9">
    <source>
        <dbReference type="Proteomes" id="UP000784435"/>
    </source>
</evidence>
<feature type="domain" description="AMP-dependent synthetase/ligase" evidence="5">
    <location>
        <begin position="106"/>
        <end position="486"/>
    </location>
</feature>
<reference evidence="8" key="2">
    <citation type="submission" date="2021-09" db="EMBL/GenBank/DDBJ databases">
        <authorList>
            <person name="Gilroy R."/>
        </authorList>
    </citation>
    <scope>NUCLEOTIDE SEQUENCE</scope>
    <source>
        <strain evidence="8">ChiGjej5B5-7349</strain>
    </source>
</reference>
<evidence type="ECO:0000256" key="4">
    <source>
        <dbReference type="ARBA" id="ARBA00022840"/>
    </source>
</evidence>
<dbReference type="Pfam" id="PF00501">
    <property type="entry name" value="AMP-binding"/>
    <property type="match status" value="1"/>
</dbReference>
<keyword evidence="2 8" id="KW-0436">Ligase</keyword>